<evidence type="ECO:0000256" key="2">
    <source>
        <dbReference type="ARBA" id="ARBA00023125"/>
    </source>
</evidence>
<dbReference type="SMART" id="SM00421">
    <property type="entry name" value="HTH_LUXR"/>
    <property type="match status" value="1"/>
</dbReference>
<dbReference type="InterPro" id="IPR001789">
    <property type="entry name" value="Sig_transdc_resp-reg_receiver"/>
</dbReference>
<keyword evidence="7" id="KW-1185">Reference proteome</keyword>
<evidence type="ECO:0000259" key="4">
    <source>
        <dbReference type="PROSITE" id="PS50043"/>
    </source>
</evidence>
<reference evidence="7" key="1">
    <citation type="journal article" date="2019" name="Int. J. Syst. Evol. Microbiol.">
        <title>The Global Catalogue of Microorganisms (GCM) 10K type strain sequencing project: providing services to taxonomists for standard genome sequencing and annotation.</title>
        <authorList>
            <consortium name="The Broad Institute Genomics Platform"/>
            <consortium name="The Broad Institute Genome Sequencing Center for Infectious Disease"/>
            <person name="Wu L."/>
            <person name="Ma J."/>
        </authorList>
    </citation>
    <scope>NUCLEOTIDE SEQUENCE [LARGE SCALE GENOMIC DNA]</scope>
    <source>
        <strain evidence="7">NBRC 105857</strain>
    </source>
</reference>
<dbReference type="SUPFAM" id="SSF52172">
    <property type="entry name" value="CheY-like"/>
    <property type="match status" value="1"/>
</dbReference>
<feature type="modified residue" description="4-aspartylphosphate" evidence="3">
    <location>
        <position position="56"/>
    </location>
</feature>
<dbReference type="PANTHER" id="PTHR43214">
    <property type="entry name" value="TWO-COMPONENT RESPONSE REGULATOR"/>
    <property type="match status" value="1"/>
</dbReference>
<evidence type="ECO:0000256" key="1">
    <source>
        <dbReference type="ARBA" id="ARBA00022553"/>
    </source>
</evidence>
<proteinExistence type="predicted"/>
<keyword evidence="2 6" id="KW-0238">DNA-binding</keyword>
<dbReference type="Gene3D" id="3.40.50.2300">
    <property type="match status" value="1"/>
</dbReference>
<dbReference type="Pfam" id="PF00196">
    <property type="entry name" value="GerE"/>
    <property type="match status" value="1"/>
</dbReference>
<dbReference type="InterPro" id="IPR039420">
    <property type="entry name" value="WalR-like"/>
</dbReference>
<dbReference type="PROSITE" id="PS50043">
    <property type="entry name" value="HTH_LUXR_2"/>
    <property type="match status" value="1"/>
</dbReference>
<dbReference type="PANTHER" id="PTHR43214:SF43">
    <property type="entry name" value="TWO-COMPONENT RESPONSE REGULATOR"/>
    <property type="match status" value="1"/>
</dbReference>
<gene>
    <name evidence="6" type="ORF">GCM10007875_26850</name>
</gene>
<dbReference type="Pfam" id="PF00072">
    <property type="entry name" value="Response_reg"/>
    <property type="match status" value="1"/>
</dbReference>
<comment type="caution">
    <text evidence="6">The sequence shown here is derived from an EMBL/GenBank/DDBJ whole genome shotgun (WGS) entry which is preliminary data.</text>
</comment>
<dbReference type="RefSeq" id="WP_284282426.1">
    <property type="nucleotide sequence ID" value="NZ_BSOJ01000032.1"/>
</dbReference>
<evidence type="ECO:0000256" key="3">
    <source>
        <dbReference type="PROSITE-ProRule" id="PRU00169"/>
    </source>
</evidence>
<keyword evidence="1 3" id="KW-0597">Phosphoprotein</keyword>
<dbReference type="CDD" id="cd06170">
    <property type="entry name" value="LuxR_C_like"/>
    <property type="match status" value="1"/>
</dbReference>
<feature type="domain" description="HTH luxR-type" evidence="4">
    <location>
        <begin position="134"/>
        <end position="199"/>
    </location>
</feature>
<feature type="domain" description="Response regulatory" evidence="5">
    <location>
        <begin position="5"/>
        <end position="121"/>
    </location>
</feature>
<dbReference type="GO" id="GO:0003677">
    <property type="term" value="F:DNA binding"/>
    <property type="evidence" value="ECO:0007669"/>
    <property type="project" value="UniProtKB-KW"/>
</dbReference>
<sequence length="207" mass="22796">MLQCKILLVDDHAAVRAGYRRFIEMEKHLLVAGEASNANDAWALLEQEKIDLAVVDISMPGQSGFELIKRLRLKHPTLKIVVLSMHDTPVIASKAIEQGANGYVTKSSPPEELIQVIQRVLGNQVASSSDIENAQVNVEVLTAREMDIVRSLTAGATIEQTAISLGISTKTVSNNLSQIRQKLNLQTDFELAFWAWNKGLNPRPLST</sequence>
<dbReference type="PRINTS" id="PR00038">
    <property type="entry name" value="HTHLUXR"/>
</dbReference>
<dbReference type="PROSITE" id="PS50110">
    <property type="entry name" value="RESPONSE_REGULATORY"/>
    <property type="match status" value="1"/>
</dbReference>
<evidence type="ECO:0000313" key="6">
    <source>
        <dbReference type="EMBL" id="GLR27594.1"/>
    </source>
</evidence>
<evidence type="ECO:0000313" key="7">
    <source>
        <dbReference type="Proteomes" id="UP001156664"/>
    </source>
</evidence>
<name>A0ABQ5YSI5_9BURK</name>
<dbReference type="CDD" id="cd17535">
    <property type="entry name" value="REC_NarL-like"/>
    <property type="match status" value="1"/>
</dbReference>
<accession>A0ABQ5YSI5</accession>
<dbReference type="Proteomes" id="UP001156664">
    <property type="component" value="Unassembled WGS sequence"/>
</dbReference>
<dbReference type="InterPro" id="IPR011006">
    <property type="entry name" value="CheY-like_superfamily"/>
</dbReference>
<organism evidence="6 7">
    <name type="scientific">Limnobacter litoralis</name>
    <dbReference type="NCBI Taxonomy" id="481366"/>
    <lineage>
        <taxon>Bacteria</taxon>
        <taxon>Pseudomonadati</taxon>
        <taxon>Pseudomonadota</taxon>
        <taxon>Betaproteobacteria</taxon>
        <taxon>Burkholderiales</taxon>
        <taxon>Burkholderiaceae</taxon>
        <taxon>Limnobacter</taxon>
    </lineage>
</organism>
<dbReference type="EMBL" id="BSOJ01000032">
    <property type="protein sequence ID" value="GLR27594.1"/>
    <property type="molecule type" value="Genomic_DNA"/>
</dbReference>
<dbReference type="InterPro" id="IPR000792">
    <property type="entry name" value="Tscrpt_reg_LuxR_C"/>
</dbReference>
<dbReference type="InterPro" id="IPR016032">
    <property type="entry name" value="Sig_transdc_resp-reg_C-effctor"/>
</dbReference>
<evidence type="ECO:0000259" key="5">
    <source>
        <dbReference type="PROSITE" id="PS50110"/>
    </source>
</evidence>
<dbReference type="SUPFAM" id="SSF46894">
    <property type="entry name" value="C-terminal effector domain of the bipartite response regulators"/>
    <property type="match status" value="1"/>
</dbReference>
<dbReference type="InterPro" id="IPR058245">
    <property type="entry name" value="NreC/VraR/RcsB-like_REC"/>
</dbReference>
<protein>
    <submittedName>
        <fullName evidence="6">DNA-binding response regulator</fullName>
    </submittedName>
</protein>
<dbReference type="SMART" id="SM00448">
    <property type="entry name" value="REC"/>
    <property type="match status" value="1"/>
</dbReference>